<dbReference type="Gene3D" id="3.40.50.620">
    <property type="entry name" value="HUPs"/>
    <property type="match status" value="1"/>
</dbReference>
<dbReference type="PANTHER" id="PTHR30336:SF20">
    <property type="entry name" value="DUF218 DOMAIN-CONTAINING PROTEIN"/>
    <property type="match status" value="1"/>
</dbReference>
<dbReference type="Proteomes" id="UP001226574">
    <property type="component" value="Unassembled WGS sequence"/>
</dbReference>
<evidence type="ECO:0000313" key="3">
    <source>
        <dbReference type="Proteomes" id="UP001226574"/>
    </source>
</evidence>
<reference evidence="2 3" key="1">
    <citation type="submission" date="2023-08" db="EMBL/GenBank/DDBJ databases">
        <title>Pseudoalteromonas haloplanktis LL1 genome.</title>
        <authorList>
            <person name="Wu S."/>
        </authorList>
    </citation>
    <scope>NUCLEOTIDE SEQUENCE [LARGE SCALE GENOMIC DNA]</scope>
    <source>
        <strain evidence="2 3">LL1</strain>
    </source>
</reference>
<dbReference type="InterPro" id="IPR003848">
    <property type="entry name" value="DUF218"/>
</dbReference>
<comment type="caution">
    <text evidence="2">The sequence shown here is derived from an EMBL/GenBank/DDBJ whole genome shotgun (WGS) entry which is preliminary data.</text>
</comment>
<name>A0ABU1BD41_PSEHA</name>
<dbReference type="PANTHER" id="PTHR30336">
    <property type="entry name" value="INNER MEMBRANE PROTEIN, PROBABLE PERMEASE"/>
    <property type="match status" value="1"/>
</dbReference>
<accession>A0ABU1BD41</accession>
<evidence type="ECO:0000313" key="2">
    <source>
        <dbReference type="EMBL" id="MDQ9091439.1"/>
    </source>
</evidence>
<dbReference type="InterPro" id="IPR014729">
    <property type="entry name" value="Rossmann-like_a/b/a_fold"/>
</dbReference>
<dbReference type="InterPro" id="IPR051599">
    <property type="entry name" value="Cell_Envelope_Assoc"/>
</dbReference>
<dbReference type="EMBL" id="JAVIFY010000004">
    <property type="protein sequence ID" value="MDQ9091439.1"/>
    <property type="molecule type" value="Genomic_DNA"/>
</dbReference>
<protein>
    <submittedName>
        <fullName evidence="2">YdcF family protein</fullName>
    </submittedName>
</protein>
<sequence>MSSVIILLGAPNNSDGSLTAIAKSRCDKAYQVFLQQPYSKLLCTGGFGAHFNTTNTAHGDLTKAYLIKLGVPENAFLPVALSRFTFEDATLAELTLASAEAKKAILVSSEFHIARVYYVFSHVLPHIEFSCEAAITPLPEAELEQLVAHEKHAMERERSNVEKLKSPHTH</sequence>
<dbReference type="Pfam" id="PF02698">
    <property type="entry name" value="DUF218"/>
    <property type="match status" value="1"/>
</dbReference>
<proteinExistence type="predicted"/>
<keyword evidence="3" id="KW-1185">Reference proteome</keyword>
<gene>
    <name evidence="2" type="ORF">RC083_07540</name>
</gene>
<evidence type="ECO:0000259" key="1">
    <source>
        <dbReference type="Pfam" id="PF02698"/>
    </source>
</evidence>
<organism evidence="2 3">
    <name type="scientific">Pseudoalteromonas haloplanktis</name>
    <name type="common">Alteromonas haloplanktis</name>
    <dbReference type="NCBI Taxonomy" id="228"/>
    <lineage>
        <taxon>Bacteria</taxon>
        <taxon>Pseudomonadati</taxon>
        <taxon>Pseudomonadota</taxon>
        <taxon>Gammaproteobacteria</taxon>
        <taxon>Alteromonadales</taxon>
        <taxon>Pseudoalteromonadaceae</taxon>
        <taxon>Pseudoalteromonas</taxon>
    </lineage>
</organism>
<feature type="domain" description="DUF218" evidence="1">
    <location>
        <begin position="4"/>
        <end position="131"/>
    </location>
</feature>
<dbReference type="CDD" id="cd06259">
    <property type="entry name" value="YdcF-like"/>
    <property type="match status" value="1"/>
</dbReference>
<dbReference type="RefSeq" id="WP_309038731.1">
    <property type="nucleotide sequence ID" value="NZ_JAVIFY010000004.1"/>
</dbReference>